<proteinExistence type="predicted"/>
<dbReference type="Proteomes" id="UP001557470">
    <property type="component" value="Unassembled WGS sequence"/>
</dbReference>
<dbReference type="AlphaFoldDB" id="A0ABD0WNR9"/>
<feature type="compositionally biased region" description="Low complexity" evidence="1">
    <location>
        <begin position="12"/>
        <end position="21"/>
    </location>
</feature>
<keyword evidence="3" id="KW-1185">Reference proteome</keyword>
<name>A0ABD0WNR9_UMBPY</name>
<feature type="compositionally biased region" description="Polar residues" evidence="1">
    <location>
        <begin position="30"/>
        <end position="45"/>
    </location>
</feature>
<evidence type="ECO:0000313" key="2">
    <source>
        <dbReference type="EMBL" id="KAL0965937.1"/>
    </source>
</evidence>
<gene>
    <name evidence="2" type="ORF">UPYG_G00288200</name>
</gene>
<dbReference type="EMBL" id="JAGEUA010000009">
    <property type="protein sequence ID" value="KAL0965937.1"/>
    <property type="molecule type" value="Genomic_DNA"/>
</dbReference>
<reference evidence="2 3" key="1">
    <citation type="submission" date="2024-06" db="EMBL/GenBank/DDBJ databases">
        <authorList>
            <person name="Pan Q."/>
            <person name="Wen M."/>
            <person name="Jouanno E."/>
            <person name="Zahm M."/>
            <person name="Klopp C."/>
            <person name="Cabau C."/>
            <person name="Louis A."/>
            <person name="Berthelot C."/>
            <person name="Parey E."/>
            <person name="Roest Crollius H."/>
            <person name="Montfort J."/>
            <person name="Robinson-Rechavi M."/>
            <person name="Bouchez O."/>
            <person name="Lampietro C."/>
            <person name="Lopez Roques C."/>
            <person name="Donnadieu C."/>
            <person name="Postlethwait J."/>
            <person name="Bobe J."/>
            <person name="Verreycken H."/>
            <person name="Guiguen Y."/>
        </authorList>
    </citation>
    <scope>NUCLEOTIDE SEQUENCE [LARGE SCALE GENOMIC DNA]</scope>
    <source>
        <strain evidence="2">Up_M1</strain>
        <tissue evidence="2">Testis</tissue>
    </source>
</reference>
<feature type="region of interest" description="Disordered" evidence="1">
    <location>
        <begin position="1"/>
        <end position="55"/>
    </location>
</feature>
<evidence type="ECO:0000313" key="3">
    <source>
        <dbReference type="Proteomes" id="UP001557470"/>
    </source>
</evidence>
<organism evidence="2 3">
    <name type="scientific">Umbra pygmaea</name>
    <name type="common">Eastern mudminnow</name>
    <dbReference type="NCBI Taxonomy" id="75934"/>
    <lineage>
        <taxon>Eukaryota</taxon>
        <taxon>Metazoa</taxon>
        <taxon>Chordata</taxon>
        <taxon>Craniata</taxon>
        <taxon>Vertebrata</taxon>
        <taxon>Euteleostomi</taxon>
        <taxon>Actinopterygii</taxon>
        <taxon>Neopterygii</taxon>
        <taxon>Teleostei</taxon>
        <taxon>Protacanthopterygii</taxon>
        <taxon>Esociformes</taxon>
        <taxon>Umbridae</taxon>
        <taxon>Umbra</taxon>
    </lineage>
</organism>
<sequence>MPSQSRSREGRASSSRSGRCRTPQRGVGMPSQSASRSLFPMSQASVPALKGGRNNKDCVHKVMYSTLKRVTTKEALVSWRCFMHVFNTSSIPIKTQAGEHCTVTDSSYKLVPSAIQQCLMRRCVTSSERSFKPHHIQGKGK</sequence>
<accession>A0ABD0WNR9</accession>
<feature type="compositionally biased region" description="Basic and acidic residues" evidence="1">
    <location>
        <begin position="1"/>
        <end position="11"/>
    </location>
</feature>
<protein>
    <submittedName>
        <fullName evidence="2">Uncharacterized protein</fullName>
    </submittedName>
</protein>
<evidence type="ECO:0000256" key="1">
    <source>
        <dbReference type="SAM" id="MobiDB-lite"/>
    </source>
</evidence>
<comment type="caution">
    <text evidence="2">The sequence shown here is derived from an EMBL/GenBank/DDBJ whole genome shotgun (WGS) entry which is preliminary data.</text>
</comment>